<evidence type="ECO:0000313" key="1">
    <source>
        <dbReference type="EMBL" id="MBU3078496.1"/>
    </source>
</evidence>
<dbReference type="GO" id="GO:0016787">
    <property type="term" value="F:hydrolase activity"/>
    <property type="evidence" value="ECO:0007669"/>
    <property type="project" value="UniProtKB-KW"/>
</dbReference>
<dbReference type="Proteomes" id="UP000776276">
    <property type="component" value="Unassembled WGS sequence"/>
</dbReference>
<dbReference type="InterPro" id="IPR052354">
    <property type="entry name" value="Cell_Wall_Dynamics_Protein"/>
</dbReference>
<name>A0ABS6BJL4_9SPHN</name>
<keyword evidence="2" id="KW-1185">Reference proteome</keyword>
<reference evidence="1 2" key="1">
    <citation type="submission" date="2021-06" db="EMBL/GenBank/DDBJ databases">
        <title>Sphingomonas sp. XMGL2, whole genome shotgun sequencing project.</title>
        <authorList>
            <person name="Zhao G."/>
            <person name="Shen L."/>
        </authorList>
    </citation>
    <scope>NUCLEOTIDE SEQUENCE [LARGE SCALE GENOMIC DNA]</scope>
    <source>
        <strain evidence="1 2">XMGL2</strain>
    </source>
</reference>
<organism evidence="1 2">
    <name type="scientific">Sphingomonas quercus</name>
    <dbReference type="NCBI Taxonomy" id="2842451"/>
    <lineage>
        <taxon>Bacteria</taxon>
        <taxon>Pseudomonadati</taxon>
        <taxon>Pseudomonadota</taxon>
        <taxon>Alphaproteobacteria</taxon>
        <taxon>Sphingomonadales</taxon>
        <taxon>Sphingomonadaceae</taxon>
        <taxon>Sphingomonas</taxon>
    </lineage>
</organism>
<accession>A0ABS6BJL4</accession>
<dbReference type="PANTHER" id="PTHR34408">
    <property type="entry name" value="FAMILY PROTEIN, PUTATIVE-RELATED"/>
    <property type="match status" value="1"/>
</dbReference>
<dbReference type="RefSeq" id="WP_216324801.1">
    <property type="nucleotide sequence ID" value="NZ_JAHKRT010000005.1"/>
</dbReference>
<proteinExistence type="predicted"/>
<evidence type="ECO:0000313" key="2">
    <source>
        <dbReference type="Proteomes" id="UP000776276"/>
    </source>
</evidence>
<dbReference type="PANTHER" id="PTHR34408:SF1">
    <property type="entry name" value="GLYCOSYL HYDROLASE FAMILY 19 DOMAIN-CONTAINING PROTEIN HI_1415"/>
    <property type="match status" value="1"/>
</dbReference>
<sequence>MFVTLKQLQTLFPRAPQAGLTAFAAQAPDLFPRFGLTGGAHRIPYFLAQIAHESAGLTCTEERLSYSAERLMAVWPGRFPTLAAARACAGQPEKLAALVYAGRMGNGPVESGDGWRYRGRGYLQITGRANYQALCAPTGIDLIADPDRAAAPDGALAVACAFWQGHGLNALSDKGDFAAVTRRINGGVIGLEDRRNWLAKVERVLG</sequence>
<comment type="caution">
    <text evidence="1">The sequence shown here is derived from an EMBL/GenBank/DDBJ whole genome shotgun (WGS) entry which is preliminary data.</text>
</comment>
<dbReference type="EMBL" id="JAHKRT010000005">
    <property type="protein sequence ID" value="MBU3078496.1"/>
    <property type="molecule type" value="Genomic_DNA"/>
</dbReference>
<protein>
    <submittedName>
        <fullName evidence="1">Glycoside hydrolase family 19 protein</fullName>
    </submittedName>
</protein>
<gene>
    <name evidence="1" type="ORF">KOF26_11505</name>
</gene>
<keyword evidence="1" id="KW-0378">Hydrolase</keyword>